<protein>
    <recommendedName>
        <fullName evidence="4">50S ribosomal protein L35</fullName>
    </recommendedName>
</protein>
<dbReference type="Gene3D" id="4.10.410.60">
    <property type="match status" value="1"/>
</dbReference>
<dbReference type="Proteomes" id="UP000564033">
    <property type="component" value="Unassembled WGS sequence"/>
</dbReference>
<evidence type="ECO:0000313" key="2">
    <source>
        <dbReference type="EMBL" id="NLZ24276.1"/>
    </source>
</evidence>
<evidence type="ECO:0000313" key="3">
    <source>
        <dbReference type="Proteomes" id="UP000564033"/>
    </source>
</evidence>
<proteinExistence type="predicted"/>
<feature type="region of interest" description="Disordered" evidence="1">
    <location>
        <begin position="1"/>
        <end position="43"/>
    </location>
</feature>
<feature type="compositionally biased region" description="Basic residues" evidence="1">
    <location>
        <begin position="1"/>
        <end position="36"/>
    </location>
</feature>
<reference evidence="2 3" key="1">
    <citation type="journal article" date="2020" name="Biotechnol. Biofuels">
        <title>New insights from the biogas microbiome by comprehensive genome-resolved metagenomics of nearly 1600 species originating from multiple anaerobic digesters.</title>
        <authorList>
            <person name="Campanaro S."/>
            <person name="Treu L."/>
            <person name="Rodriguez-R L.M."/>
            <person name="Kovalovszki A."/>
            <person name="Ziels R.M."/>
            <person name="Maus I."/>
            <person name="Zhu X."/>
            <person name="Kougias P.G."/>
            <person name="Basile A."/>
            <person name="Luo G."/>
            <person name="Schluter A."/>
            <person name="Konstantinidis K.T."/>
            <person name="Angelidaki I."/>
        </authorList>
    </citation>
    <scope>NUCLEOTIDE SEQUENCE [LARGE SCALE GENOMIC DNA]</scope>
    <source>
        <strain evidence="2">AS19jrsBPTG_9</strain>
    </source>
</reference>
<dbReference type="InterPro" id="IPR037229">
    <property type="entry name" value="Ribosomal_bL35_sf"/>
</dbReference>
<gene>
    <name evidence="2" type="ORF">GX888_00805</name>
</gene>
<organism evidence="2 3">
    <name type="scientific">Candidatus Dojkabacteria bacterium</name>
    <dbReference type="NCBI Taxonomy" id="2099670"/>
    <lineage>
        <taxon>Bacteria</taxon>
        <taxon>Candidatus Dojkabacteria</taxon>
    </lineage>
</organism>
<sequence>MSNPKGNKKSKMMYKQSKQGHLRTKKSSREKRRQRNKAPVYPATEKSLKKIIVNL</sequence>
<dbReference type="AlphaFoldDB" id="A0A847VCK0"/>
<evidence type="ECO:0008006" key="4">
    <source>
        <dbReference type="Google" id="ProtNLM"/>
    </source>
</evidence>
<dbReference type="EMBL" id="JAAZIL010000020">
    <property type="protein sequence ID" value="NLZ24276.1"/>
    <property type="molecule type" value="Genomic_DNA"/>
</dbReference>
<dbReference type="SUPFAM" id="SSF143034">
    <property type="entry name" value="L35p-like"/>
    <property type="match status" value="1"/>
</dbReference>
<comment type="caution">
    <text evidence="2">The sequence shown here is derived from an EMBL/GenBank/DDBJ whole genome shotgun (WGS) entry which is preliminary data.</text>
</comment>
<evidence type="ECO:0000256" key="1">
    <source>
        <dbReference type="SAM" id="MobiDB-lite"/>
    </source>
</evidence>
<name>A0A847VCK0_9BACT</name>
<accession>A0A847VCK0</accession>